<evidence type="ECO:0000313" key="8">
    <source>
        <dbReference type="Proteomes" id="UP000541185"/>
    </source>
</evidence>
<keyword evidence="4" id="KW-0975">Bacterial flagellum</keyword>
<dbReference type="GO" id="GO:0009424">
    <property type="term" value="C:bacterial-type flagellum hook"/>
    <property type="evidence" value="ECO:0007669"/>
    <property type="project" value="InterPro"/>
</dbReference>
<dbReference type="EMBL" id="JABBFX010000001">
    <property type="protein sequence ID" value="NML43443.1"/>
    <property type="molecule type" value="Genomic_DNA"/>
</dbReference>
<dbReference type="Gene3D" id="1.20.1330.10">
    <property type="entry name" value="f41 fragment of flagellin, N-terminal domain"/>
    <property type="match status" value="2"/>
</dbReference>
<dbReference type="InterPro" id="IPR001492">
    <property type="entry name" value="Flagellin"/>
</dbReference>
<evidence type="ECO:0000313" key="7">
    <source>
        <dbReference type="EMBL" id="NML43443.1"/>
    </source>
</evidence>
<dbReference type="Proteomes" id="UP000541185">
    <property type="component" value="Unassembled WGS sequence"/>
</dbReference>
<evidence type="ECO:0000256" key="4">
    <source>
        <dbReference type="ARBA" id="ARBA00023143"/>
    </source>
</evidence>
<evidence type="ECO:0000256" key="2">
    <source>
        <dbReference type="ARBA" id="ARBA00004613"/>
    </source>
</evidence>
<comment type="subcellular location">
    <subcellularLocation>
        <location evidence="1">Bacterial flagellum</location>
    </subcellularLocation>
    <subcellularLocation>
        <location evidence="2">Secreted</location>
    </subcellularLocation>
</comment>
<evidence type="ECO:0000259" key="6">
    <source>
        <dbReference type="Pfam" id="PF21158"/>
    </source>
</evidence>
<evidence type="ECO:0000259" key="5">
    <source>
        <dbReference type="Pfam" id="PF00669"/>
    </source>
</evidence>
<comment type="caution">
    <text evidence="7">The sequence shown here is derived from an EMBL/GenBank/DDBJ whole genome shotgun (WGS) entry which is preliminary data.</text>
</comment>
<dbReference type="RefSeq" id="WP_169417649.1">
    <property type="nucleotide sequence ID" value="NZ_JABBFX010000001.1"/>
</dbReference>
<dbReference type="Pfam" id="PF00669">
    <property type="entry name" value="Flagellin_N"/>
    <property type="match status" value="1"/>
</dbReference>
<proteinExistence type="inferred from homology"/>
<dbReference type="SUPFAM" id="SSF64518">
    <property type="entry name" value="Phase 1 flagellin"/>
    <property type="match status" value="1"/>
</dbReference>
<sequence length="396" mass="40505">MRVPTLQTSRASLQVLQQREAEQAKLQTQISSGVRVQTPGDDPVAAAQAELARSRLAHIAQDQRATQLSTSTLQAADGALSQGVDELQSAREALVAAGNGSYTASDRQALAQQLRATRDQLLAVANTSDGAGGYVFGGQGVTSAPFSADGSGYTAAAGTQRVGEAGRFASTVDGRAAFLALPQGNGVFTTASASANTGSGWISSGSVSDATQLTGHSYAVTVAGSAGAQTYSVTDTTSGATVASAQPFTAGADIEVQGQRFAISGTPAAGDSFTLAPAGQQSVFSTLDDAISLLEDNSVTSSAYNERLQRVQSGVDRALDGMQLARSRTAEEMRVVDGATATGQQGQIDASGRLKDLTELDMAQGISQMQNGQTAYEAALRSYAALGKTSLFDLIS</sequence>
<dbReference type="InterPro" id="IPR049119">
    <property type="entry name" value="FlgK_D2-like"/>
</dbReference>
<dbReference type="InterPro" id="IPR013384">
    <property type="entry name" value="Flagell_FlgL"/>
</dbReference>
<comment type="similarity">
    <text evidence="3">Belongs to the bacterial flagellin family.</text>
</comment>
<gene>
    <name evidence="7" type="primary">flgL</name>
    <name evidence="7" type="ORF">HHL11_06740</name>
</gene>
<keyword evidence="8" id="KW-1185">Reference proteome</keyword>
<protein>
    <submittedName>
        <fullName evidence="7">Flagellar hook-associated protein FlgL</fullName>
    </submittedName>
</protein>
<reference evidence="7 8" key="1">
    <citation type="submission" date="2020-04" db="EMBL/GenBank/DDBJ databases">
        <title>Ramlibacter sp. G-1-2-2 isolated from soil.</title>
        <authorList>
            <person name="Dahal R.H."/>
        </authorList>
    </citation>
    <scope>NUCLEOTIDE SEQUENCE [LARGE SCALE GENOMIC DNA]</scope>
    <source>
        <strain evidence="7 8">G-1-2-2</strain>
    </source>
</reference>
<keyword evidence="7" id="KW-0966">Cell projection</keyword>
<dbReference type="PANTHER" id="PTHR42792">
    <property type="entry name" value="FLAGELLIN"/>
    <property type="match status" value="1"/>
</dbReference>
<dbReference type="NCBIfam" id="TIGR02550">
    <property type="entry name" value="flagell_flgL"/>
    <property type="match status" value="1"/>
</dbReference>
<dbReference type="GO" id="GO:0071973">
    <property type="term" value="P:bacterial-type flagellum-dependent cell motility"/>
    <property type="evidence" value="ECO:0007669"/>
    <property type="project" value="InterPro"/>
</dbReference>
<organism evidence="7 8">
    <name type="scientific">Ramlibacter agri</name>
    <dbReference type="NCBI Taxonomy" id="2728837"/>
    <lineage>
        <taxon>Bacteria</taxon>
        <taxon>Pseudomonadati</taxon>
        <taxon>Pseudomonadota</taxon>
        <taxon>Betaproteobacteria</taxon>
        <taxon>Burkholderiales</taxon>
        <taxon>Comamonadaceae</taxon>
        <taxon>Ramlibacter</taxon>
    </lineage>
</organism>
<dbReference type="GO" id="GO:0005198">
    <property type="term" value="F:structural molecule activity"/>
    <property type="evidence" value="ECO:0007669"/>
    <property type="project" value="InterPro"/>
</dbReference>
<evidence type="ECO:0000256" key="3">
    <source>
        <dbReference type="ARBA" id="ARBA00005709"/>
    </source>
</evidence>
<feature type="domain" description="Flagellin N-terminal" evidence="5">
    <location>
        <begin position="5"/>
        <end position="139"/>
    </location>
</feature>
<dbReference type="InterPro" id="IPR001029">
    <property type="entry name" value="Flagellin_N"/>
</dbReference>
<keyword evidence="7" id="KW-0969">Cilium</keyword>
<keyword evidence="7" id="KW-0282">Flagellum</keyword>
<feature type="domain" description="Flagellar hook-associated protein 1 D2-like" evidence="6">
    <location>
        <begin position="192"/>
        <end position="277"/>
    </location>
</feature>
<dbReference type="AlphaFoldDB" id="A0A848H487"/>
<name>A0A848H487_9BURK</name>
<evidence type="ECO:0000256" key="1">
    <source>
        <dbReference type="ARBA" id="ARBA00004365"/>
    </source>
</evidence>
<dbReference type="Pfam" id="PF21158">
    <property type="entry name" value="flgK_1st_1"/>
    <property type="match status" value="1"/>
</dbReference>
<dbReference type="PANTHER" id="PTHR42792:SF1">
    <property type="entry name" value="FLAGELLAR HOOK-ASSOCIATED PROTEIN 3"/>
    <property type="match status" value="1"/>
</dbReference>
<dbReference type="GO" id="GO:0005576">
    <property type="term" value="C:extracellular region"/>
    <property type="evidence" value="ECO:0007669"/>
    <property type="project" value="UniProtKB-SubCell"/>
</dbReference>
<accession>A0A848H487</accession>